<gene>
    <name evidence="1" type="ORF">COLO4_19596</name>
</gene>
<dbReference type="EMBL" id="AWUE01016674">
    <property type="protein sequence ID" value="OMO89778.1"/>
    <property type="molecule type" value="Genomic_DNA"/>
</dbReference>
<dbReference type="AlphaFoldDB" id="A0A1R3J4M5"/>
<protein>
    <submittedName>
        <fullName evidence="1">Tubby-like F-box protein 7-like protein</fullName>
    </submittedName>
</protein>
<evidence type="ECO:0000313" key="1">
    <source>
        <dbReference type="EMBL" id="OMO89778.1"/>
    </source>
</evidence>
<proteinExistence type="predicted"/>
<evidence type="ECO:0000313" key="2">
    <source>
        <dbReference type="Proteomes" id="UP000187203"/>
    </source>
</evidence>
<reference evidence="2" key="1">
    <citation type="submission" date="2013-09" db="EMBL/GenBank/DDBJ databases">
        <title>Corchorus olitorius genome sequencing.</title>
        <authorList>
            <person name="Alam M."/>
            <person name="Haque M.S."/>
            <person name="Islam M.S."/>
            <person name="Emdad E.M."/>
            <person name="Islam M.M."/>
            <person name="Ahmed B."/>
            <person name="Halim A."/>
            <person name="Hossen Q.M.M."/>
            <person name="Hossain M.Z."/>
            <person name="Ahmed R."/>
            <person name="Khan M.M."/>
            <person name="Islam R."/>
            <person name="Rashid M.M."/>
            <person name="Khan S.A."/>
            <person name="Rahman M.S."/>
            <person name="Alam M."/>
            <person name="Yahiya A.S."/>
            <person name="Khan M.S."/>
            <person name="Azam M.S."/>
            <person name="Haque T."/>
            <person name="Lashkar M.Z.H."/>
            <person name="Akhand A.I."/>
            <person name="Morshed G."/>
            <person name="Roy S."/>
            <person name="Uddin K.S."/>
            <person name="Rabeya T."/>
            <person name="Hossain A.S."/>
            <person name="Chowdhury A."/>
            <person name="Snigdha A.R."/>
            <person name="Mortoza M.S."/>
            <person name="Matin S.A."/>
            <person name="Hoque S.M.E."/>
            <person name="Islam M.K."/>
            <person name="Roy D.K."/>
            <person name="Haider R."/>
            <person name="Moosa M.M."/>
            <person name="Elias S.M."/>
            <person name="Hasan A.M."/>
            <person name="Jahan S."/>
            <person name="Shafiuddin M."/>
            <person name="Mahmood N."/>
            <person name="Shommy N.S."/>
        </authorList>
    </citation>
    <scope>NUCLEOTIDE SEQUENCE [LARGE SCALE GENOMIC DNA]</scope>
    <source>
        <strain evidence="2">cv. O-4</strain>
    </source>
</reference>
<comment type="caution">
    <text evidence="1">The sequence shown here is derived from an EMBL/GenBank/DDBJ whole genome shotgun (WGS) entry which is preliminary data.</text>
</comment>
<dbReference type="Proteomes" id="UP000187203">
    <property type="component" value="Unassembled WGS sequence"/>
</dbReference>
<accession>A0A1R3J4M5</accession>
<sequence>MHETPVPCTCAGIPVQAYESSPGAYAWDFGLWLYAYDSSPGAYAGLQSKCVQRLQSRRITPVQTYNWPYNFSLQAYGTPVLRRLHCVMHLSLQKVECASSQCSARILFSEVECASSL</sequence>
<name>A0A1R3J4M5_9ROSI</name>
<organism evidence="1 2">
    <name type="scientific">Corchorus olitorius</name>
    <dbReference type="NCBI Taxonomy" id="93759"/>
    <lineage>
        <taxon>Eukaryota</taxon>
        <taxon>Viridiplantae</taxon>
        <taxon>Streptophyta</taxon>
        <taxon>Embryophyta</taxon>
        <taxon>Tracheophyta</taxon>
        <taxon>Spermatophyta</taxon>
        <taxon>Magnoliopsida</taxon>
        <taxon>eudicotyledons</taxon>
        <taxon>Gunneridae</taxon>
        <taxon>Pentapetalae</taxon>
        <taxon>rosids</taxon>
        <taxon>malvids</taxon>
        <taxon>Malvales</taxon>
        <taxon>Malvaceae</taxon>
        <taxon>Grewioideae</taxon>
        <taxon>Apeibeae</taxon>
        <taxon>Corchorus</taxon>
    </lineage>
</organism>
<keyword evidence="2" id="KW-1185">Reference proteome</keyword>